<dbReference type="EMBL" id="GGFK01014147">
    <property type="protein sequence ID" value="MBW47468.1"/>
    <property type="molecule type" value="Transcribed_RNA"/>
</dbReference>
<reference evidence="1" key="1">
    <citation type="submission" date="2018-01" db="EMBL/GenBank/DDBJ databases">
        <title>An insight into the sialome of Amazonian anophelines.</title>
        <authorList>
            <person name="Ribeiro J.M."/>
            <person name="Scarpassa V."/>
            <person name="Calvo E."/>
        </authorList>
    </citation>
    <scope>NUCLEOTIDE SEQUENCE</scope>
    <source>
        <tissue evidence="1">Salivary glands</tissue>
    </source>
</reference>
<protein>
    <submittedName>
        <fullName evidence="1">Putative secreted protein</fullName>
    </submittedName>
</protein>
<dbReference type="AlphaFoldDB" id="A0A2M4B3T0"/>
<organism evidence="1">
    <name type="scientific">Anopheles triannulatus</name>
    <dbReference type="NCBI Taxonomy" id="58253"/>
    <lineage>
        <taxon>Eukaryota</taxon>
        <taxon>Metazoa</taxon>
        <taxon>Ecdysozoa</taxon>
        <taxon>Arthropoda</taxon>
        <taxon>Hexapoda</taxon>
        <taxon>Insecta</taxon>
        <taxon>Pterygota</taxon>
        <taxon>Neoptera</taxon>
        <taxon>Endopterygota</taxon>
        <taxon>Diptera</taxon>
        <taxon>Nematocera</taxon>
        <taxon>Culicoidea</taxon>
        <taxon>Culicidae</taxon>
        <taxon>Anophelinae</taxon>
        <taxon>Anopheles</taxon>
    </lineage>
</organism>
<evidence type="ECO:0000313" key="1">
    <source>
        <dbReference type="EMBL" id="MBW47468.1"/>
    </source>
</evidence>
<accession>A0A2M4B3T0</accession>
<proteinExistence type="predicted"/>
<sequence length="70" mass="8380">MHRTRLRWFLACPSFVRVCLLACFDFVRLFFRVLAQRVRSLQATPRGSTRFECSYFDSISQKRLSHSTEF</sequence>
<name>A0A2M4B3T0_9DIPT</name>